<keyword evidence="3" id="KW-1185">Reference proteome</keyword>
<dbReference type="AlphaFoldDB" id="A0A2V5I201"/>
<gene>
    <name evidence="2" type="ORF">BO99DRAFT_8736</name>
</gene>
<evidence type="ECO:0000313" key="3">
    <source>
        <dbReference type="Proteomes" id="UP000249829"/>
    </source>
</evidence>
<evidence type="ECO:0000313" key="2">
    <source>
        <dbReference type="EMBL" id="PYI22540.1"/>
    </source>
</evidence>
<evidence type="ECO:0008006" key="4">
    <source>
        <dbReference type="Google" id="ProtNLM"/>
    </source>
</evidence>
<proteinExistence type="predicted"/>
<evidence type="ECO:0000256" key="1">
    <source>
        <dbReference type="SAM" id="SignalP"/>
    </source>
</evidence>
<reference evidence="2 3" key="1">
    <citation type="submission" date="2018-02" db="EMBL/GenBank/DDBJ databases">
        <title>The genomes of Aspergillus section Nigri reveals drivers in fungal speciation.</title>
        <authorList>
            <consortium name="DOE Joint Genome Institute"/>
            <person name="Vesth T.C."/>
            <person name="Nybo J."/>
            <person name="Theobald S."/>
            <person name="Brandl J."/>
            <person name="Frisvad J.C."/>
            <person name="Nielsen K.F."/>
            <person name="Lyhne E.K."/>
            <person name="Kogle M.E."/>
            <person name="Kuo A."/>
            <person name="Riley R."/>
            <person name="Clum A."/>
            <person name="Nolan M."/>
            <person name="Lipzen A."/>
            <person name="Salamov A."/>
            <person name="Henrissat B."/>
            <person name="Wiebenga A."/>
            <person name="De vries R.P."/>
            <person name="Grigoriev I.V."/>
            <person name="Mortensen U.H."/>
            <person name="Andersen M.R."/>
            <person name="Baker S.E."/>
        </authorList>
    </citation>
    <scope>NUCLEOTIDE SEQUENCE [LARGE SCALE GENOMIC DNA]</scope>
    <source>
        <strain evidence="2 3">CBS 115571</strain>
    </source>
</reference>
<organism evidence="2 3">
    <name type="scientific">Aspergillus violaceofuscus (strain CBS 115571)</name>
    <dbReference type="NCBI Taxonomy" id="1450538"/>
    <lineage>
        <taxon>Eukaryota</taxon>
        <taxon>Fungi</taxon>
        <taxon>Dikarya</taxon>
        <taxon>Ascomycota</taxon>
        <taxon>Pezizomycotina</taxon>
        <taxon>Eurotiomycetes</taxon>
        <taxon>Eurotiomycetidae</taxon>
        <taxon>Eurotiales</taxon>
        <taxon>Aspergillaceae</taxon>
        <taxon>Aspergillus</taxon>
    </lineage>
</organism>
<dbReference type="EMBL" id="KZ825110">
    <property type="protein sequence ID" value="PYI22540.1"/>
    <property type="molecule type" value="Genomic_DNA"/>
</dbReference>
<protein>
    <recommendedName>
        <fullName evidence="4">Secreted protein</fullName>
    </recommendedName>
</protein>
<dbReference type="Proteomes" id="UP000249829">
    <property type="component" value="Unassembled WGS sequence"/>
</dbReference>
<accession>A0A2V5I201</accession>
<keyword evidence="1" id="KW-0732">Signal</keyword>
<sequence length="145" mass="16008">MTPVISVLYVLVVSWIRTALSRSGHARAHTRDGRAVRPTDIALMTSRARSLAGQPWITSITSLALNDRYGQGKGKEKATIVECVCLPAALRIVVTRVVRRKGSRQGPSYPQWPLLSAAVANVRHFLSSGKHPYHRRSSCPARCEH</sequence>
<name>A0A2V5I201_ASPV1</name>
<feature type="signal peptide" evidence="1">
    <location>
        <begin position="1"/>
        <end position="21"/>
    </location>
</feature>
<feature type="chain" id="PRO_5016037728" description="Secreted protein" evidence="1">
    <location>
        <begin position="22"/>
        <end position="145"/>
    </location>
</feature>